<keyword evidence="1" id="KW-0472">Membrane</keyword>
<evidence type="ECO:0000313" key="3">
    <source>
        <dbReference type="Proteomes" id="UP000003416"/>
    </source>
</evidence>
<keyword evidence="1" id="KW-1133">Transmembrane helix</keyword>
<name>F3PTY5_9BACE</name>
<evidence type="ECO:0000256" key="1">
    <source>
        <dbReference type="SAM" id="Phobius"/>
    </source>
</evidence>
<reference evidence="2 3" key="1">
    <citation type="submission" date="2011-02" db="EMBL/GenBank/DDBJ databases">
        <authorList>
            <person name="Weinstock G."/>
            <person name="Sodergren E."/>
            <person name="Clifton S."/>
            <person name="Fulton L."/>
            <person name="Fulton B."/>
            <person name="Courtney L."/>
            <person name="Fronick C."/>
            <person name="Harrison M."/>
            <person name="Strong C."/>
            <person name="Farmer C."/>
            <person name="Delahaunty K."/>
            <person name="Markovic C."/>
            <person name="Hall O."/>
            <person name="Minx P."/>
            <person name="Tomlinson C."/>
            <person name="Mitreva M."/>
            <person name="Hou S."/>
            <person name="Chen J."/>
            <person name="Wollam A."/>
            <person name="Pepin K.H."/>
            <person name="Johnson M."/>
            <person name="Bhonagiri V."/>
            <person name="Zhang X."/>
            <person name="Suruliraj S."/>
            <person name="Warren W."/>
            <person name="Chinwalla A."/>
            <person name="Mardis E.R."/>
            <person name="Wilson R.K."/>
        </authorList>
    </citation>
    <scope>NUCLEOTIDE SEQUENCE [LARGE SCALE GENOMIC DNA]</scope>
    <source>
        <strain evidence="2 3">YIT 12057</strain>
    </source>
</reference>
<dbReference type="STRING" id="763034.HMPREF9446_02205"/>
<organism evidence="2 3">
    <name type="scientific">Bacteroides fluxus YIT 12057</name>
    <dbReference type="NCBI Taxonomy" id="763034"/>
    <lineage>
        <taxon>Bacteria</taxon>
        <taxon>Pseudomonadati</taxon>
        <taxon>Bacteroidota</taxon>
        <taxon>Bacteroidia</taxon>
        <taxon>Bacteroidales</taxon>
        <taxon>Bacteroidaceae</taxon>
        <taxon>Bacteroides</taxon>
    </lineage>
</organism>
<sequence>MHLTFFLTEQFLIFIKTTCFLMLWAGAFISKLIVRQHLSF</sequence>
<protein>
    <submittedName>
        <fullName evidence="2">Uncharacterized protein</fullName>
    </submittedName>
</protein>
<comment type="caution">
    <text evidence="2">The sequence shown here is derived from an EMBL/GenBank/DDBJ whole genome shotgun (WGS) entry which is preliminary data.</text>
</comment>
<gene>
    <name evidence="2" type="ORF">HMPREF9446_02205</name>
</gene>
<dbReference type="EMBL" id="AFBN01000040">
    <property type="protein sequence ID" value="EGF56430.1"/>
    <property type="molecule type" value="Genomic_DNA"/>
</dbReference>
<evidence type="ECO:0000313" key="2">
    <source>
        <dbReference type="EMBL" id="EGF56430.1"/>
    </source>
</evidence>
<proteinExistence type="predicted"/>
<keyword evidence="3" id="KW-1185">Reference proteome</keyword>
<dbReference type="HOGENOM" id="CLU_3284899_0_0_10"/>
<accession>F3PTY5</accession>
<dbReference type="Proteomes" id="UP000003416">
    <property type="component" value="Unassembled WGS sequence"/>
</dbReference>
<feature type="transmembrane region" description="Helical" evidence="1">
    <location>
        <begin position="12"/>
        <end position="34"/>
    </location>
</feature>
<dbReference type="AlphaFoldDB" id="F3PTY5"/>
<keyword evidence="1" id="KW-0812">Transmembrane</keyword>